<feature type="signal peptide" evidence="4">
    <location>
        <begin position="1"/>
        <end position="16"/>
    </location>
</feature>
<dbReference type="Proteomes" id="UP000028045">
    <property type="component" value="Unassembled WGS sequence"/>
</dbReference>
<evidence type="ECO:0000256" key="4">
    <source>
        <dbReference type="SAM" id="SignalP"/>
    </source>
</evidence>
<comment type="similarity">
    <text evidence="2">Belongs to the cerato-ulmin hydrophobin family.</text>
</comment>
<keyword evidence="4" id="KW-0732">Signal</keyword>
<comment type="subcellular location">
    <subcellularLocation>
        <location evidence="1">Cell envelope</location>
    </subcellularLocation>
</comment>
<evidence type="ECO:0008006" key="7">
    <source>
        <dbReference type="Google" id="ProtNLM"/>
    </source>
</evidence>
<keyword evidence="3" id="KW-1015">Disulfide bond</keyword>
<feature type="chain" id="PRO_5001771045" description="Hydrophobin" evidence="4">
    <location>
        <begin position="17"/>
        <end position="157"/>
    </location>
</feature>
<reference evidence="5 6" key="1">
    <citation type="journal article" date="2014" name="BMC Genomics">
        <title>Comparative genome sequencing reveals chemotype-specific gene clusters in the toxigenic black mold Stachybotrys.</title>
        <authorList>
            <person name="Semeiks J."/>
            <person name="Borek D."/>
            <person name="Otwinowski Z."/>
            <person name="Grishin N.V."/>
        </authorList>
    </citation>
    <scope>NUCLEOTIDE SEQUENCE [LARGE SCALE GENOMIC DNA]</scope>
    <source>
        <strain evidence="6">CBS 109288 / IBT 7711</strain>
    </source>
</reference>
<dbReference type="PANTHER" id="PTHR42341:SF1">
    <property type="entry name" value="HYDROPHOBIN"/>
    <property type="match status" value="1"/>
</dbReference>
<sequence>MQFLAIAALFAATGLAIPTSSPYYPSNGGNVGNVGGGYNGGNNGGYNGGNNGGYNGGYNGGNNGGYNGGYNGGINGGNNGGNNNYNPCPGTLYSRPQCCAVDVLGVVSLNCDGPNQAPVSATNFAAICNADNASAAQCCTIPILGQGLLCQSPTGLN</sequence>
<evidence type="ECO:0000313" key="5">
    <source>
        <dbReference type="EMBL" id="KEY65708.1"/>
    </source>
</evidence>
<dbReference type="OrthoDB" id="4500971at2759"/>
<keyword evidence="6" id="KW-1185">Reference proteome</keyword>
<protein>
    <recommendedName>
        <fullName evidence="7">Hydrophobin</fullName>
    </recommendedName>
</protein>
<dbReference type="Pfam" id="PF06766">
    <property type="entry name" value="Hydrophobin_2"/>
    <property type="match status" value="1"/>
</dbReference>
<dbReference type="PANTHER" id="PTHR42341">
    <property type="entry name" value="HYDROPHOBIN"/>
    <property type="match status" value="1"/>
</dbReference>
<dbReference type="SUPFAM" id="SSF101751">
    <property type="entry name" value="Hydrophobin II, HfbII"/>
    <property type="match status" value="1"/>
</dbReference>
<dbReference type="Gene3D" id="3.20.120.10">
    <property type="entry name" value="Hydrophobin"/>
    <property type="match status" value="1"/>
</dbReference>
<dbReference type="GO" id="GO:0005576">
    <property type="term" value="C:extracellular region"/>
    <property type="evidence" value="ECO:0007669"/>
    <property type="project" value="InterPro"/>
</dbReference>
<proteinExistence type="inferred from homology"/>
<dbReference type="HOGENOM" id="CLU_141181_2_2_1"/>
<organism evidence="5 6">
    <name type="scientific">Stachybotrys chartarum (strain CBS 109288 / IBT 7711)</name>
    <name type="common">Toxic black mold</name>
    <name type="synonym">Stilbospora chartarum</name>
    <dbReference type="NCBI Taxonomy" id="1280523"/>
    <lineage>
        <taxon>Eukaryota</taxon>
        <taxon>Fungi</taxon>
        <taxon>Dikarya</taxon>
        <taxon>Ascomycota</taxon>
        <taxon>Pezizomycotina</taxon>
        <taxon>Sordariomycetes</taxon>
        <taxon>Hypocreomycetidae</taxon>
        <taxon>Hypocreales</taxon>
        <taxon>Stachybotryaceae</taxon>
        <taxon>Stachybotrys</taxon>
    </lineage>
</organism>
<dbReference type="EMBL" id="KL648689">
    <property type="protein sequence ID" value="KEY65708.1"/>
    <property type="molecule type" value="Genomic_DNA"/>
</dbReference>
<name>A0A084AK79_STACB</name>
<evidence type="ECO:0000256" key="2">
    <source>
        <dbReference type="ARBA" id="ARBA00009576"/>
    </source>
</evidence>
<gene>
    <name evidence="5" type="ORF">S7711_11167</name>
</gene>
<evidence type="ECO:0000256" key="1">
    <source>
        <dbReference type="ARBA" id="ARBA00004196"/>
    </source>
</evidence>
<evidence type="ECO:0000256" key="3">
    <source>
        <dbReference type="ARBA" id="ARBA00023157"/>
    </source>
</evidence>
<accession>A0A084AK79</accession>
<dbReference type="InterPro" id="IPR036686">
    <property type="entry name" value="Class_II_Hydrophobin_sf"/>
</dbReference>
<dbReference type="CDD" id="cd23508">
    <property type="entry name" value="hydrophobin_II"/>
    <property type="match status" value="1"/>
</dbReference>
<dbReference type="AlphaFoldDB" id="A0A084AK79"/>
<dbReference type="InterPro" id="IPR010636">
    <property type="entry name" value="Class_II_hydrophobin"/>
</dbReference>
<evidence type="ECO:0000313" key="6">
    <source>
        <dbReference type="Proteomes" id="UP000028045"/>
    </source>
</evidence>